<keyword evidence="3" id="KW-1185">Reference proteome</keyword>
<dbReference type="EMBL" id="JBFNFH010000012">
    <property type="protein sequence ID" value="MFM1525110.1"/>
    <property type="molecule type" value="Genomic_DNA"/>
</dbReference>
<accession>A0ABW9F6Q5</accession>
<feature type="domain" description="ABC-three component systems C-terminal" evidence="1">
    <location>
        <begin position="244"/>
        <end position="379"/>
    </location>
</feature>
<sequence length="380" mass="43482">MKGGIYLDFPTLFKILKRHLSNGATVPIFFRELIEMITEEDCDSFLSRIGIASDKADSTLISYTKPNRSFSKKMATQLLYNLNTENMELSIESRGFDCIESLADEMSGYFPDIDTDNVATRVPQIFTDIIRQRAGVSPADAIQKNNLRSQSSALKKKHGRFLLVESNNRCAFPSCDSLLIKTNNGLDYANYEISMIDKSKGTDVSNLITLCPDCFLTYQSDKRKSITKQLANIKRILASNNISQQTLSAIQLDEGITEVLIRMNKLKYDDYDISFDPKELTDKIAIDQNRTLYNTVKNQVIDNYVTLDKILVSLDKRGKIDYIEIQNQMRSMYKKLKKSNKDSLEIFNTISEKIHHATLQDIYFCQMIVSFFIQKCEVLE</sequence>
<reference evidence="2 3" key="1">
    <citation type="journal article" date="2024" name="Front. Microbiol.">
        <title>Pangenomic and biochemical analyses of Helcococcus ovis reveal widespread tetracycline resistance and a novel bacterial species, Helcococcus bovis.</title>
        <authorList>
            <person name="Cunha F."/>
            <person name="Zhai Y."/>
            <person name="Casaro S."/>
            <person name="Jones K.L."/>
            <person name="Hernandez M."/>
            <person name="Bisinotto R.S."/>
            <person name="Kariyawasam S."/>
            <person name="Brown M.B."/>
            <person name="Phillips A."/>
            <person name="Jeong K.C."/>
            <person name="Galvao K.N."/>
        </authorList>
    </citation>
    <scope>NUCLEOTIDE SEQUENCE [LARGE SCALE GENOMIC DNA]</scope>
    <source>
        <strain evidence="2 3">KG197</strain>
    </source>
</reference>
<dbReference type="Pfam" id="PF20277">
    <property type="entry name" value="CTD11"/>
    <property type="match status" value="1"/>
</dbReference>
<dbReference type="InterPro" id="IPR046921">
    <property type="entry name" value="ABC-3C_CTD11"/>
</dbReference>
<name>A0ABW9F6Q5_9FIRM</name>
<comment type="caution">
    <text evidence="2">The sequence shown here is derived from an EMBL/GenBank/DDBJ whole genome shotgun (WGS) entry which is preliminary data.</text>
</comment>
<evidence type="ECO:0000313" key="2">
    <source>
        <dbReference type="EMBL" id="MFM1525110.1"/>
    </source>
</evidence>
<dbReference type="RefSeq" id="WP_408126677.1">
    <property type="nucleotide sequence ID" value="NZ_JBFNFH010000012.1"/>
</dbReference>
<organism evidence="2 3">
    <name type="scientific">Helcococcus bovis</name>
    <dbReference type="NCBI Taxonomy" id="3153252"/>
    <lineage>
        <taxon>Bacteria</taxon>
        <taxon>Bacillati</taxon>
        <taxon>Bacillota</taxon>
        <taxon>Tissierellia</taxon>
        <taxon>Tissierellales</taxon>
        <taxon>Peptoniphilaceae</taxon>
        <taxon>Helcococcus</taxon>
    </lineage>
</organism>
<dbReference type="Proteomes" id="UP001629536">
    <property type="component" value="Unassembled WGS sequence"/>
</dbReference>
<evidence type="ECO:0000313" key="3">
    <source>
        <dbReference type="Proteomes" id="UP001629536"/>
    </source>
</evidence>
<protein>
    <submittedName>
        <fullName evidence="2">ABC-three component system protein</fullName>
    </submittedName>
</protein>
<evidence type="ECO:0000259" key="1">
    <source>
        <dbReference type="Pfam" id="PF20277"/>
    </source>
</evidence>
<gene>
    <name evidence="2" type="ORF">ABGF40_05420</name>
</gene>
<proteinExistence type="predicted"/>